<dbReference type="PANTHER" id="PTHR42686">
    <property type="entry name" value="GH17980P-RELATED"/>
    <property type="match status" value="1"/>
</dbReference>
<dbReference type="EMBL" id="CP001280">
    <property type="protein sequence ID" value="ACK49186.1"/>
    <property type="molecule type" value="Genomic_DNA"/>
</dbReference>
<gene>
    <name evidence="2" type="ordered locus">Msil_0205</name>
</gene>
<sequence>MQKIVIPATNISTSRFIFGTASLFNAGSFRDRQKLLDAAADHGFSHFDTAPYYGFGMAERDLRHLLGRRPSLTVTTKVGIYSPGGEMQPGAAILLRKIGGKLLPSLSRPTIDWNVARARKSLEGSLRRLGRERIDLYMMHEPVLRLLDADEWLRWLQQAKAAGQVGAFGLALTADKLEPFLEAGSELANIVQTFDSLEKKEADVLARYHRPFQITYGYVSGARAQGNTSSVAAILKEALGRNPHGAIVVSTKRPERLGQYADLLEHES</sequence>
<protein>
    <submittedName>
        <fullName evidence="2">Aldo/keto reductase</fullName>
    </submittedName>
</protein>
<dbReference type="Proteomes" id="UP000002257">
    <property type="component" value="Chromosome"/>
</dbReference>
<dbReference type="HOGENOM" id="CLU_1041060_0_0_5"/>
<dbReference type="Pfam" id="PF00248">
    <property type="entry name" value="Aldo_ket_red"/>
    <property type="match status" value="1"/>
</dbReference>
<dbReference type="AlphaFoldDB" id="B8EN51"/>
<accession>B8EN51</accession>
<dbReference type="eggNOG" id="COG0667">
    <property type="taxonomic scope" value="Bacteria"/>
</dbReference>
<dbReference type="InterPro" id="IPR036812">
    <property type="entry name" value="NAD(P)_OxRdtase_dom_sf"/>
</dbReference>
<dbReference type="PANTHER" id="PTHR42686:SF1">
    <property type="entry name" value="GH17980P-RELATED"/>
    <property type="match status" value="1"/>
</dbReference>
<dbReference type="STRING" id="395965.Msil_0205"/>
<dbReference type="KEGG" id="msl:Msil_0205"/>
<feature type="domain" description="NADP-dependent oxidoreductase" evidence="1">
    <location>
        <begin position="17"/>
        <end position="171"/>
    </location>
</feature>
<organism evidence="2 3">
    <name type="scientific">Methylocella silvestris (strain DSM 15510 / CIP 108128 / LMG 27833 / NCIMB 13906 / BL2)</name>
    <dbReference type="NCBI Taxonomy" id="395965"/>
    <lineage>
        <taxon>Bacteria</taxon>
        <taxon>Pseudomonadati</taxon>
        <taxon>Pseudomonadota</taxon>
        <taxon>Alphaproteobacteria</taxon>
        <taxon>Hyphomicrobiales</taxon>
        <taxon>Beijerinckiaceae</taxon>
        <taxon>Methylocella</taxon>
    </lineage>
</organism>
<dbReference type="InterPro" id="IPR020471">
    <property type="entry name" value="AKR"/>
</dbReference>
<dbReference type="GO" id="GO:0005829">
    <property type="term" value="C:cytosol"/>
    <property type="evidence" value="ECO:0007669"/>
    <property type="project" value="TreeGrafter"/>
</dbReference>
<dbReference type="RefSeq" id="WP_012589256.1">
    <property type="nucleotide sequence ID" value="NC_011666.1"/>
</dbReference>
<evidence type="ECO:0000259" key="1">
    <source>
        <dbReference type="Pfam" id="PF00248"/>
    </source>
</evidence>
<keyword evidence="3" id="KW-1185">Reference proteome</keyword>
<dbReference type="SUPFAM" id="SSF51430">
    <property type="entry name" value="NAD(P)-linked oxidoreductase"/>
    <property type="match status" value="1"/>
</dbReference>
<dbReference type="Gene3D" id="3.20.20.100">
    <property type="entry name" value="NADP-dependent oxidoreductase domain"/>
    <property type="match status" value="1"/>
</dbReference>
<evidence type="ECO:0000313" key="2">
    <source>
        <dbReference type="EMBL" id="ACK49186.1"/>
    </source>
</evidence>
<dbReference type="InterPro" id="IPR023210">
    <property type="entry name" value="NADP_OxRdtase_dom"/>
</dbReference>
<evidence type="ECO:0000313" key="3">
    <source>
        <dbReference type="Proteomes" id="UP000002257"/>
    </source>
</evidence>
<dbReference type="CDD" id="cd06660">
    <property type="entry name" value="AKR_SF"/>
    <property type="match status" value="1"/>
</dbReference>
<reference evidence="2 3" key="1">
    <citation type="journal article" date="2010" name="J. Bacteriol.">
        <title>Complete genome sequence of the aerobic facultative methanotroph Methylocella silvestris BL2.</title>
        <authorList>
            <person name="Chen Y."/>
            <person name="Crombie A."/>
            <person name="Rahman M.T."/>
            <person name="Dedysh S.N."/>
            <person name="Liesack W."/>
            <person name="Stott M.B."/>
            <person name="Alam M."/>
            <person name="Theisen A.R."/>
            <person name="Murrell J.C."/>
            <person name="Dunfield P.F."/>
        </authorList>
    </citation>
    <scope>NUCLEOTIDE SEQUENCE [LARGE SCALE GENOMIC DNA]</scope>
    <source>
        <strain evidence="3">DSM 15510 / CIP 108128 / LMG 27833 / NCIMB 13906 / BL2</strain>
    </source>
</reference>
<proteinExistence type="predicted"/>
<name>B8EN51_METSB</name>
<dbReference type="GO" id="GO:0016491">
    <property type="term" value="F:oxidoreductase activity"/>
    <property type="evidence" value="ECO:0007669"/>
    <property type="project" value="InterPro"/>
</dbReference>